<dbReference type="InterPro" id="IPR013078">
    <property type="entry name" value="His_Pase_superF_clade-1"/>
</dbReference>
<proteinExistence type="predicted"/>
<dbReference type="PANTHER" id="PTHR48100">
    <property type="entry name" value="BROAD-SPECIFICITY PHOSPHATASE YOR283W-RELATED"/>
    <property type="match status" value="1"/>
</dbReference>
<dbReference type="EMBL" id="PKOZ01000021">
    <property type="protein sequence ID" value="PQD93807.1"/>
    <property type="molecule type" value="Genomic_DNA"/>
</dbReference>
<dbReference type="AlphaFoldDB" id="A0A2S7MVN5"/>
<dbReference type="InterPro" id="IPR029033">
    <property type="entry name" value="His_PPase_superfam"/>
</dbReference>
<dbReference type="Proteomes" id="UP000239663">
    <property type="component" value="Unassembled WGS sequence"/>
</dbReference>
<reference evidence="1 2" key="1">
    <citation type="submission" date="2017-12" db="EMBL/GenBank/DDBJ databases">
        <title>Taxonomic description and draft genome of Pradoshia cofamensis Gen. nov., sp. nov., a thermotolerant bacillale isolated from anterior gut of earthworm Eisenia fetida.</title>
        <authorList>
            <person name="Saha T."/>
            <person name="Chakraborty R."/>
        </authorList>
    </citation>
    <scope>NUCLEOTIDE SEQUENCE [LARGE SCALE GENOMIC DNA]</scope>
    <source>
        <strain evidence="1 2">EAG3</strain>
    </source>
</reference>
<dbReference type="RefSeq" id="WP_104850854.1">
    <property type="nucleotide sequence ID" value="NZ_PKOZ01000021.1"/>
</dbReference>
<dbReference type="SUPFAM" id="SSF53254">
    <property type="entry name" value="Phosphoglycerate mutase-like"/>
    <property type="match status" value="1"/>
</dbReference>
<evidence type="ECO:0000313" key="1">
    <source>
        <dbReference type="EMBL" id="PQD93807.1"/>
    </source>
</evidence>
<dbReference type="GO" id="GO:0016791">
    <property type="term" value="F:phosphatase activity"/>
    <property type="evidence" value="ECO:0007669"/>
    <property type="project" value="TreeGrafter"/>
</dbReference>
<dbReference type="Pfam" id="PF00300">
    <property type="entry name" value="His_Phos_1"/>
    <property type="match status" value="1"/>
</dbReference>
<sequence length="184" mass="21045">MQTTIYFVRHAHSTYTPDELGRPLSPKGYMDAERITDSLKHESIHYVLASPYKRAIQTVEGIADWIGAEIMIEEGFRERQLAKEPVDDFDQAVARLWQNPAFSYEGGESNLMAQKRGVDAAVHVLQTYPGKNIVIGTHGNIMVLIMNHFDSQYDYSFWKGLAMPDVYRLTFDGLKLKEVKRMNS</sequence>
<dbReference type="InterPro" id="IPR050275">
    <property type="entry name" value="PGM_Phosphatase"/>
</dbReference>
<dbReference type="GO" id="GO:0005737">
    <property type="term" value="C:cytoplasm"/>
    <property type="evidence" value="ECO:0007669"/>
    <property type="project" value="TreeGrafter"/>
</dbReference>
<name>A0A2S7MVN5_9BACI</name>
<protein>
    <submittedName>
        <fullName evidence="1">Histidine phosphatase family protein</fullName>
    </submittedName>
</protein>
<comment type="caution">
    <text evidence="1">The sequence shown here is derived from an EMBL/GenBank/DDBJ whole genome shotgun (WGS) entry which is preliminary data.</text>
</comment>
<dbReference type="CDD" id="cd07067">
    <property type="entry name" value="HP_PGM_like"/>
    <property type="match status" value="1"/>
</dbReference>
<dbReference type="OrthoDB" id="2185101at2"/>
<organism evidence="1 2">
    <name type="scientific">Pradoshia eiseniae</name>
    <dbReference type="NCBI Taxonomy" id="2064768"/>
    <lineage>
        <taxon>Bacteria</taxon>
        <taxon>Bacillati</taxon>
        <taxon>Bacillota</taxon>
        <taxon>Bacilli</taxon>
        <taxon>Bacillales</taxon>
        <taxon>Bacillaceae</taxon>
        <taxon>Pradoshia</taxon>
    </lineage>
</organism>
<gene>
    <name evidence="1" type="ORF">CYL18_17965</name>
</gene>
<keyword evidence="2" id="KW-1185">Reference proteome</keyword>
<dbReference type="SMART" id="SM00855">
    <property type="entry name" value="PGAM"/>
    <property type="match status" value="1"/>
</dbReference>
<dbReference type="Gene3D" id="3.40.50.1240">
    <property type="entry name" value="Phosphoglycerate mutase-like"/>
    <property type="match status" value="1"/>
</dbReference>
<accession>A0A2S7MVN5</accession>
<evidence type="ECO:0000313" key="2">
    <source>
        <dbReference type="Proteomes" id="UP000239663"/>
    </source>
</evidence>
<dbReference type="PANTHER" id="PTHR48100:SF59">
    <property type="entry name" value="ADENOSYLCOBALAMIN_ALPHA-RIBAZOLE PHOSPHATASE"/>
    <property type="match status" value="1"/>
</dbReference>